<dbReference type="FunFam" id="3.40.50.620:FF:000009">
    <property type="entry name" value="Cysteine--tRNA ligase"/>
    <property type="match status" value="1"/>
</dbReference>
<keyword evidence="10 12" id="KW-0648">Protein biosynthesis</keyword>
<dbReference type="SMART" id="SM00840">
    <property type="entry name" value="DALR_2"/>
    <property type="match status" value="1"/>
</dbReference>
<evidence type="ECO:0000256" key="12">
    <source>
        <dbReference type="HAMAP-Rule" id="MF_00041"/>
    </source>
</evidence>
<keyword evidence="7 12" id="KW-0547">Nucleotide-binding</keyword>
<keyword evidence="8 12" id="KW-0862">Zinc</keyword>
<dbReference type="PANTHER" id="PTHR10890">
    <property type="entry name" value="CYSTEINYL-TRNA SYNTHETASE"/>
    <property type="match status" value="1"/>
</dbReference>
<dbReference type="PANTHER" id="PTHR10890:SF3">
    <property type="entry name" value="CYSTEINE--TRNA LIGASE, CYTOPLASMIC"/>
    <property type="match status" value="1"/>
</dbReference>
<evidence type="ECO:0000256" key="7">
    <source>
        <dbReference type="ARBA" id="ARBA00022741"/>
    </source>
</evidence>
<feature type="binding site" evidence="12">
    <location>
        <position position="28"/>
    </location>
    <ligand>
        <name>Zn(2+)</name>
        <dbReference type="ChEBI" id="CHEBI:29105"/>
    </ligand>
</feature>
<dbReference type="HAMAP" id="MF_00041">
    <property type="entry name" value="Cys_tRNA_synth"/>
    <property type="match status" value="1"/>
</dbReference>
<dbReference type="GO" id="GO:0006423">
    <property type="term" value="P:cysteinyl-tRNA aminoacylation"/>
    <property type="evidence" value="ECO:0007669"/>
    <property type="project" value="UniProtKB-UniRule"/>
</dbReference>
<dbReference type="PRINTS" id="PR00983">
    <property type="entry name" value="TRNASYNTHCYS"/>
</dbReference>
<evidence type="ECO:0000256" key="5">
    <source>
        <dbReference type="ARBA" id="ARBA00022598"/>
    </source>
</evidence>
<feature type="binding site" evidence="12">
    <location>
        <position position="268"/>
    </location>
    <ligand>
        <name>ATP</name>
        <dbReference type="ChEBI" id="CHEBI:30616"/>
    </ligand>
</feature>
<comment type="similarity">
    <text evidence="2 12">Belongs to the class-I aminoacyl-tRNA synthetase family.</text>
</comment>
<dbReference type="SUPFAM" id="SSF47323">
    <property type="entry name" value="Anticodon-binding domain of a subclass of class I aminoacyl-tRNA synthetases"/>
    <property type="match status" value="1"/>
</dbReference>
<comment type="caution">
    <text evidence="14">The sequence shown here is derived from an EMBL/GenBank/DDBJ whole genome shotgun (WGS) entry which is preliminary data.</text>
</comment>
<accession>A0A7X6DU10</accession>
<comment type="subcellular location">
    <subcellularLocation>
        <location evidence="1 12">Cytoplasm</location>
    </subcellularLocation>
</comment>
<dbReference type="InterPro" id="IPR009080">
    <property type="entry name" value="tRNAsynth_Ia_anticodon-bd"/>
</dbReference>
<evidence type="ECO:0000256" key="1">
    <source>
        <dbReference type="ARBA" id="ARBA00004496"/>
    </source>
</evidence>
<dbReference type="NCBIfam" id="TIGR00435">
    <property type="entry name" value="cysS"/>
    <property type="match status" value="1"/>
</dbReference>
<protein>
    <recommendedName>
        <fullName evidence="12">Cysteine--tRNA ligase</fullName>
        <ecNumber evidence="12">6.1.1.16</ecNumber>
    </recommendedName>
    <alternativeName>
        <fullName evidence="12">Cysteinyl-tRNA synthetase</fullName>
        <shortName evidence="12">CysRS</shortName>
    </alternativeName>
</protein>
<keyword evidence="11 12" id="KW-0030">Aminoacyl-tRNA synthetase</keyword>
<dbReference type="Pfam" id="PF09190">
    <property type="entry name" value="DALR_2"/>
    <property type="match status" value="1"/>
</dbReference>
<feature type="binding site" evidence="12">
    <location>
        <position position="208"/>
    </location>
    <ligand>
        <name>Zn(2+)</name>
        <dbReference type="ChEBI" id="CHEBI:29105"/>
    </ligand>
</feature>
<keyword evidence="4 12" id="KW-0963">Cytoplasm</keyword>
<name>A0A7X6DU10_9BACT</name>
<dbReference type="AlphaFoldDB" id="A0A7X6DU10"/>
<evidence type="ECO:0000256" key="4">
    <source>
        <dbReference type="ARBA" id="ARBA00022490"/>
    </source>
</evidence>
<dbReference type="SUPFAM" id="SSF52374">
    <property type="entry name" value="Nucleotidylyl transferase"/>
    <property type="match status" value="1"/>
</dbReference>
<evidence type="ECO:0000256" key="10">
    <source>
        <dbReference type="ARBA" id="ARBA00022917"/>
    </source>
</evidence>
<dbReference type="Gene3D" id="3.40.50.620">
    <property type="entry name" value="HUPs"/>
    <property type="match status" value="1"/>
</dbReference>
<dbReference type="Gene3D" id="1.20.120.1910">
    <property type="entry name" value="Cysteine-tRNA ligase, C-terminal anti-codon recognition domain"/>
    <property type="match status" value="1"/>
</dbReference>
<evidence type="ECO:0000256" key="8">
    <source>
        <dbReference type="ARBA" id="ARBA00022833"/>
    </source>
</evidence>
<evidence type="ECO:0000259" key="13">
    <source>
        <dbReference type="SMART" id="SM00840"/>
    </source>
</evidence>
<evidence type="ECO:0000256" key="6">
    <source>
        <dbReference type="ARBA" id="ARBA00022723"/>
    </source>
</evidence>
<feature type="binding site" evidence="12">
    <location>
        <position position="237"/>
    </location>
    <ligand>
        <name>Zn(2+)</name>
        <dbReference type="ChEBI" id="CHEBI:29105"/>
    </ligand>
</feature>
<dbReference type="Pfam" id="PF01406">
    <property type="entry name" value="tRNA-synt_1e"/>
    <property type="match status" value="1"/>
</dbReference>
<sequence length="493" mass="56147">MLKISNTLSGEKEPWSPMMDKEVRLYVCGVTVYDHCHLGHARSAIVFDVVRNYLEYKGLSVRYVKNFTDVDDKIIRRAQQEGKEWKEIAEKYIASYEEDMARLGVRPPTSAPKATEYIPEMIGLIETLISKGIAYPVEGDVYYEVAKFPSYGKLSKQKLDEMVSGARVEVDERKKSPLDFALWKSSKPGEPAWESPWGMGRPGWHIECSAMSMKLLGETLDLHGGGKDLIFPHHENEIAQSEAATGKEFVRSWVHHGFVTVDQEKMSKSLGNFFTVKEIFEKLRPVYRKDEVIAEVIRFYLLSTHYRSPLDFSDQSLKTAKSGLARFYELFRNLEETGGSSTSAKKDATGWERYREAFEAAMDDDFNTARAIGVLQEFRSEINVQMSKASQTSVLPARDLLRDLGGVLGIFRVPPSMWPFHTLEAEPGRYDIAGVNASLQVSIDDNTVQSFVREREEARRKKDWKKSDEIRDRLAQAGIVLEDRPDGTTRVKR</sequence>
<comment type="cofactor">
    <cofactor evidence="12">
        <name>Zn(2+)</name>
        <dbReference type="ChEBI" id="CHEBI:29105"/>
    </cofactor>
    <text evidence="12">Binds 1 zinc ion per subunit.</text>
</comment>
<evidence type="ECO:0000256" key="9">
    <source>
        <dbReference type="ARBA" id="ARBA00022840"/>
    </source>
</evidence>
<dbReference type="GO" id="GO:0008270">
    <property type="term" value="F:zinc ion binding"/>
    <property type="evidence" value="ECO:0007669"/>
    <property type="project" value="UniProtKB-UniRule"/>
</dbReference>
<dbReference type="InterPro" id="IPR015273">
    <property type="entry name" value="Cys-tRNA-synt_Ia_DALR"/>
</dbReference>
<evidence type="ECO:0000256" key="11">
    <source>
        <dbReference type="ARBA" id="ARBA00023146"/>
    </source>
</evidence>
<dbReference type="Pfam" id="PF23493">
    <property type="entry name" value="CysS_C"/>
    <property type="match status" value="1"/>
</dbReference>
<keyword evidence="15" id="KW-1185">Reference proteome</keyword>
<evidence type="ECO:0000256" key="3">
    <source>
        <dbReference type="ARBA" id="ARBA00011245"/>
    </source>
</evidence>
<keyword evidence="5 12" id="KW-0436">Ligase</keyword>
<comment type="subunit">
    <text evidence="3 12">Monomer.</text>
</comment>
<comment type="catalytic activity">
    <reaction evidence="12">
        <text>tRNA(Cys) + L-cysteine + ATP = L-cysteinyl-tRNA(Cys) + AMP + diphosphate</text>
        <dbReference type="Rhea" id="RHEA:17773"/>
        <dbReference type="Rhea" id="RHEA-COMP:9661"/>
        <dbReference type="Rhea" id="RHEA-COMP:9679"/>
        <dbReference type="ChEBI" id="CHEBI:30616"/>
        <dbReference type="ChEBI" id="CHEBI:33019"/>
        <dbReference type="ChEBI" id="CHEBI:35235"/>
        <dbReference type="ChEBI" id="CHEBI:78442"/>
        <dbReference type="ChEBI" id="CHEBI:78517"/>
        <dbReference type="ChEBI" id="CHEBI:456215"/>
        <dbReference type="EC" id="6.1.1.16"/>
    </reaction>
</comment>
<dbReference type="EMBL" id="VTOW01000006">
    <property type="protein sequence ID" value="NKE73378.1"/>
    <property type="molecule type" value="Genomic_DNA"/>
</dbReference>
<evidence type="ECO:0000313" key="15">
    <source>
        <dbReference type="Proteomes" id="UP000534783"/>
    </source>
</evidence>
<dbReference type="RefSeq" id="WP_168063327.1">
    <property type="nucleotide sequence ID" value="NZ_VTOW01000006.1"/>
</dbReference>
<dbReference type="GO" id="GO:0005524">
    <property type="term" value="F:ATP binding"/>
    <property type="evidence" value="ECO:0007669"/>
    <property type="project" value="UniProtKB-UniRule"/>
</dbReference>
<dbReference type="CDD" id="cd00672">
    <property type="entry name" value="CysRS_core"/>
    <property type="match status" value="1"/>
</dbReference>
<dbReference type="EC" id="6.1.1.16" evidence="12"/>
<dbReference type="InterPro" id="IPR014729">
    <property type="entry name" value="Rossmann-like_a/b/a_fold"/>
</dbReference>
<dbReference type="InterPro" id="IPR024909">
    <property type="entry name" value="Cys-tRNA/MSH_ligase"/>
</dbReference>
<dbReference type="GO" id="GO:0004817">
    <property type="term" value="F:cysteine-tRNA ligase activity"/>
    <property type="evidence" value="ECO:0007669"/>
    <property type="project" value="UniProtKB-UniRule"/>
</dbReference>
<organism evidence="14 15">
    <name type="scientific">Candidatus Manganitrophus noduliformans</name>
    <dbReference type="NCBI Taxonomy" id="2606439"/>
    <lineage>
        <taxon>Bacteria</taxon>
        <taxon>Pseudomonadati</taxon>
        <taxon>Nitrospirota</taxon>
        <taxon>Nitrospiria</taxon>
        <taxon>Candidatus Troglogloeales</taxon>
        <taxon>Candidatus Manganitrophaceae</taxon>
        <taxon>Candidatus Manganitrophus</taxon>
    </lineage>
</organism>
<dbReference type="InterPro" id="IPR015803">
    <property type="entry name" value="Cys-tRNA-ligase"/>
</dbReference>
<dbReference type="InterPro" id="IPR056411">
    <property type="entry name" value="CysS_C"/>
</dbReference>
<dbReference type="Proteomes" id="UP000534783">
    <property type="component" value="Unassembled WGS sequence"/>
</dbReference>
<proteinExistence type="inferred from homology"/>
<feature type="binding site" evidence="12">
    <location>
        <position position="233"/>
    </location>
    <ligand>
        <name>Zn(2+)</name>
        <dbReference type="ChEBI" id="CHEBI:29105"/>
    </ligand>
</feature>
<dbReference type="InterPro" id="IPR032678">
    <property type="entry name" value="tRNA-synt_1_cat_dom"/>
</dbReference>
<feature type="short sequence motif" description="'KMSKS' region" evidence="12">
    <location>
        <begin position="265"/>
        <end position="269"/>
    </location>
</feature>
<keyword evidence="6 12" id="KW-0479">Metal-binding</keyword>
<gene>
    <name evidence="12" type="primary">cysS</name>
    <name evidence="14" type="ORF">MNODULE_21700</name>
</gene>
<feature type="short sequence motif" description="'HIGH' region" evidence="12">
    <location>
        <begin position="30"/>
        <end position="40"/>
    </location>
</feature>
<feature type="domain" description="Cysteinyl-tRNA synthetase class Ia DALR" evidence="13">
    <location>
        <begin position="357"/>
        <end position="419"/>
    </location>
</feature>
<reference evidence="14 15" key="1">
    <citation type="journal article" date="2020" name="Nature">
        <title>Bacterial chemolithoautotrophy via manganese oxidation.</title>
        <authorList>
            <person name="Yu H."/>
            <person name="Leadbetter J.R."/>
        </authorList>
    </citation>
    <scope>NUCLEOTIDE SEQUENCE [LARGE SCALE GENOMIC DNA]</scope>
    <source>
        <strain evidence="14 15">Mn-1</strain>
    </source>
</reference>
<keyword evidence="9 12" id="KW-0067">ATP-binding</keyword>
<evidence type="ECO:0000256" key="2">
    <source>
        <dbReference type="ARBA" id="ARBA00005594"/>
    </source>
</evidence>
<dbReference type="GO" id="GO:0005829">
    <property type="term" value="C:cytosol"/>
    <property type="evidence" value="ECO:0007669"/>
    <property type="project" value="TreeGrafter"/>
</dbReference>
<evidence type="ECO:0000313" key="14">
    <source>
        <dbReference type="EMBL" id="NKE73378.1"/>
    </source>
</evidence>